<keyword evidence="12" id="KW-0830">Ubiquinone</keyword>
<dbReference type="GO" id="GO:0008137">
    <property type="term" value="F:NADH dehydrogenase (ubiquinone) activity"/>
    <property type="evidence" value="ECO:0007669"/>
    <property type="project" value="UniProtKB-EC"/>
</dbReference>
<evidence type="ECO:0000256" key="2">
    <source>
        <dbReference type="ARBA" id="ARBA00005698"/>
    </source>
</evidence>
<protein>
    <recommendedName>
        <fullName evidence="4">NADH-ubiquinone oxidoreductase chain 6</fullName>
        <ecNumber evidence="3">7.1.1.2</ecNumber>
    </recommendedName>
    <alternativeName>
        <fullName evidence="15">NADH dehydrogenase subunit 6</fullName>
    </alternativeName>
</protein>
<dbReference type="GO" id="GO:0031966">
    <property type="term" value="C:mitochondrial membrane"/>
    <property type="evidence" value="ECO:0007669"/>
    <property type="project" value="UniProtKB-SubCell"/>
</dbReference>
<evidence type="ECO:0000256" key="6">
    <source>
        <dbReference type="ARBA" id="ARBA00022660"/>
    </source>
</evidence>
<dbReference type="Pfam" id="PF00499">
    <property type="entry name" value="Oxidored_q3"/>
    <property type="match status" value="1"/>
</dbReference>
<dbReference type="EC" id="7.1.1.2" evidence="3"/>
<dbReference type="InterPro" id="IPR001457">
    <property type="entry name" value="NADH_UbQ/plastoQ_OxRdtase_su6"/>
</dbReference>
<comment type="similarity">
    <text evidence="2">Belongs to the complex I subunit 6 family.</text>
</comment>
<evidence type="ECO:0000256" key="1">
    <source>
        <dbReference type="ARBA" id="ARBA00004225"/>
    </source>
</evidence>
<evidence type="ECO:0000256" key="7">
    <source>
        <dbReference type="ARBA" id="ARBA00022692"/>
    </source>
</evidence>
<keyword evidence="14 17" id="KW-0472">Membrane</keyword>
<evidence type="ECO:0000256" key="9">
    <source>
        <dbReference type="ARBA" id="ARBA00022982"/>
    </source>
</evidence>
<dbReference type="PANTHER" id="PTHR11435:SF1">
    <property type="entry name" value="NADH-UBIQUINONE OXIDOREDUCTASE CHAIN 6"/>
    <property type="match status" value="1"/>
</dbReference>
<organism evidence="18 19">
    <name type="scientific">Crypturellus undulatus</name>
    <dbReference type="NCBI Taxonomy" id="48396"/>
    <lineage>
        <taxon>Eukaryota</taxon>
        <taxon>Metazoa</taxon>
        <taxon>Chordata</taxon>
        <taxon>Craniata</taxon>
        <taxon>Vertebrata</taxon>
        <taxon>Euteleostomi</taxon>
        <taxon>Archelosauria</taxon>
        <taxon>Archosauria</taxon>
        <taxon>Dinosauria</taxon>
        <taxon>Saurischia</taxon>
        <taxon>Theropoda</taxon>
        <taxon>Coelurosauria</taxon>
        <taxon>Aves</taxon>
        <taxon>Palaeognathae</taxon>
        <taxon>Tinamiformes</taxon>
        <taxon>Tinamidae</taxon>
        <taxon>Crypturellus</taxon>
    </lineage>
</organism>
<accession>A0A7K4LYK2</accession>
<evidence type="ECO:0000256" key="14">
    <source>
        <dbReference type="ARBA" id="ARBA00023136"/>
    </source>
</evidence>
<keyword evidence="7 17" id="KW-0812">Transmembrane</keyword>
<evidence type="ECO:0000256" key="15">
    <source>
        <dbReference type="ARBA" id="ARBA00031019"/>
    </source>
</evidence>
<keyword evidence="6" id="KW-0679">Respiratory chain</keyword>
<evidence type="ECO:0000256" key="16">
    <source>
        <dbReference type="ARBA" id="ARBA00049551"/>
    </source>
</evidence>
<proteinExistence type="inferred from homology"/>
<keyword evidence="5" id="KW-0813">Transport</keyword>
<evidence type="ECO:0000256" key="4">
    <source>
        <dbReference type="ARBA" id="ARBA00021095"/>
    </source>
</evidence>
<evidence type="ECO:0000256" key="12">
    <source>
        <dbReference type="ARBA" id="ARBA00023075"/>
    </source>
</evidence>
<name>A0A7K4LYK2_9AVES</name>
<evidence type="ECO:0000256" key="17">
    <source>
        <dbReference type="SAM" id="Phobius"/>
    </source>
</evidence>
<feature type="non-terminal residue" evidence="18">
    <location>
        <position position="1"/>
    </location>
</feature>
<evidence type="ECO:0000256" key="11">
    <source>
        <dbReference type="ARBA" id="ARBA00023027"/>
    </source>
</evidence>
<keyword evidence="19" id="KW-1185">Reference proteome</keyword>
<dbReference type="InterPro" id="IPR050269">
    <property type="entry name" value="ComplexI_Subunit6"/>
</dbReference>
<keyword evidence="11" id="KW-0520">NAD</keyword>
<dbReference type="Proteomes" id="UP000534426">
    <property type="component" value="Unassembled WGS sequence"/>
</dbReference>
<keyword evidence="13" id="KW-0496">Mitochondrion</keyword>
<dbReference type="EMBL" id="VWPW01028245">
    <property type="protein sequence ID" value="NWJ09784.1"/>
    <property type="molecule type" value="Genomic_DNA"/>
</dbReference>
<evidence type="ECO:0000256" key="10">
    <source>
        <dbReference type="ARBA" id="ARBA00022989"/>
    </source>
</evidence>
<feature type="transmembrane region" description="Helical" evidence="17">
    <location>
        <begin position="53"/>
        <end position="72"/>
    </location>
</feature>
<evidence type="ECO:0000313" key="18">
    <source>
        <dbReference type="EMBL" id="NWJ09784.1"/>
    </source>
</evidence>
<evidence type="ECO:0000256" key="13">
    <source>
        <dbReference type="ARBA" id="ARBA00023128"/>
    </source>
</evidence>
<comment type="subcellular location">
    <subcellularLocation>
        <location evidence="1">Mitochondrion membrane</location>
        <topology evidence="1">Multi-pass membrane protein</topology>
    </subcellularLocation>
</comment>
<evidence type="ECO:0000313" key="19">
    <source>
        <dbReference type="Proteomes" id="UP000534426"/>
    </source>
</evidence>
<keyword evidence="8" id="KW-1278">Translocase</keyword>
<evidence type="ECO:0000256" key="8">
    <source>
        <dbReference type="ARBA" id="ARBA00022967"/>
    </source>
</evidence>
<evidence type="ECO:0000256" key="3">
    <source>
        <dbReference type="ARBA" id="ARBA00012944"/>
    </source>
</evidence>
<feature type="transmembrane region" description="Helical" evidence="17">
    <location>
        <begin position="28"/>
        <end position="46"/>
    </location>
</feature>
<evidence type="ECO:0000256" key="5">
    <source>
        <dbReference type="ARBA" id="ARBA00022448"/>
    </source>
</evidence>
<dbReference type="PANTHER" id="PTHR11435">
    <property type="entry name" value="NADH UBIQUINONE OXIDOREDUCTASE SUBUNIT ND6"/>
    <property type="match status" value="1"/>
</dbReference>
<keyword evidence="10 17" id="KW-1133">Transmembrane helix</keyword>
<keyword evidence="9" id="KW-0249">Electron transport</keyword>
<gene>
    <name evidence="18" type="primary">Mtnd6_2</name>
    <name evidence="18" type="ORF">CRYUND_R06141</name>
</gene>
<reference evidence="18 19" key="1">
    <citation type="submission" date="2019-09" db="EMBL/GenBank/DDBJ databases">
        <title>Bird 10,000 Genomes (B10K) Project - Family phase.</title>
        <authorList>
            <person name="Zhang G."/>
        </authorList>
    </citation>
    <scope>NUCLEOTIDE SEQUENCE [LARGE SCALE GENOMIC DNA]</scope>
    <source>
        <strain evidence="18">B10K-MSB-37135</strain>
        <tissue evidence="18">Heart</tissue>
    </source>
</reference>
<comment type="catalytic activity">
    <reaction evidence="16">
        <text>a ubiquinone + NADH + 5 H(+)(in) = a ubiquinol + NAD(+) + 4 H(+)(out)</text>
        <dbReference type="Rhea" id="RHEA:29091"/>
        <dbReference type="Rhea" id="RHEA-COMP:9565"/>
        <dbReference type="Rhea" id="RHEA-COMP:9566"/>
        <dbReference type="ChEBI" id="CHEBI:15378"/>
        <dbReference type="ChEBI" id="CHEBI:16389"/>
        <dbReference type="ChEBI" id="CHEBI:17976"/>
        <dbReference type="ChEBI" id="CHEBI:57540"/>
        <dbReference type="ChEBI" id="CHEBI:57945"/>
        <dbReference type="EC" id="7.1.1.2"/>
    </reaction>
</comment>
<dbReference type="AlphaFoldDB" id="A0A7K4LYK2"/>
<feature type="non-terminal residue" evidence="18">
    <location>
        <position position="91"/>
    </location>
</feature>
<comment type="caution">
    <text evidence="18">The sequence shown here is derived from an EMBL/GenBank/DDBJ whole genome shotgun (WGS) entry which is preliminary data.</text>
</comment>
<sequence>MTYLVVLWGSCFVRGALAVASNLSLYYGVLGLVVGLLVGCSWLVSLGASFISLAVYLVYLGGMIVVFVYSVSADPYPETWGDLQVLGFVVV</sequence>